<accession>A0A0D2P012</accession>
<gene>
    <name evidence="2" type="ORF">HYPSUDRAFT_55005</name>
</gene>
<organism evidence="2 3">
    <name type="scientific">Hypholoma sublateritium (strain FD-334 SS-4)</name>
    <dbReference type="NCBI Taxonomy" id="945553"/>
    <lineage>
        <taxon>Eukaryota</taxon>
        <taxon>Fungi</taxon>
        <taxon>Dikarya</taxon>
        <taxon>Basidiomycota</taxon>
        <taxon>Agaricomycotina</taxon>
        <taxon>Agaricomycetes</taxon>
        <taxon>Agaricomycetidae</taxon>
        <taxon>Agaricales</taxon>
        <taxon>Agaricineae</taxon>
        <taxon>Strophariaceae</taxon>
        <taxon>Hypholoma</taxon>
    </lineage>
</organism>
<dbReference type="Proteomes" id="UP000054270">
    <property type="component" value="Unassembled WGS sequence"/>
</dbReference>
<dbReference type="EMBL" id="KN817552">
    <property type="protein sequence ID" value="KJA22071.1"/>
    <property type="molecule type" value="Genomic_DNA"/>
</dbReference>
<evidence type="ECO:0000313" key="3">
    <source>
        <dbReference type="Proteomes" id="UP000054270"/>
    </source>
</evidence>
<evidence type="ECO:0000313" key="2">
    <source>
        <dbReference type="EMBL" id="KJA22071.1"/>
    </source>
</evidence>
<keyword evidence="3" id="KW-1185">Reference proteome</keyword>
<feature type="compositionally biased region" description="Polar residues" evidence="1">
    <location>
        <begin position="1"/>
        <end position="16"/>
    </location>
</feature>
<feature type="compositionally biased region" description="Gly residues" evidence="1">
    <location>
        <begin position="32"/>
        <end position="41"/>
    </location>
</feature>
<reference evidence="3" key="1">
    <citation type="submission" date="2014-04" db="EMBL/GenBank/DDBJ databases">
        <title>Evolutionary Origins and Diversification of the Mycorrhizal Mutualists.</title>
        <authorList>
            <consortium name="DOE Joint Genome Institute"/>
            <consortium name="Mycorrhizal Genomics Consortium"/>
            <person name="Kohler A."/>
            <person name="Kuo A."/>
            <person name="Nagy L.G."/>
            <person name="Floudas D."/>
            <person name="Copeland A."/>
            <person name="Barry K.W."/>
            <person name="Cichocki N."/>
            <person name="Veneault-Fourrey C."/>
            <person name="LaButti K."/>
            <person name="Lindquist E.A."/>
            <person name="Lipzen A."/>
            <person name="Lundell T."/>
            <person name="Morin E."/>
            <person name="Murat C."/>
            <person name="Riley R."/>
            <person name="Ohm R."/>
            <person name="Sun H."/>
            <person name="Tunlid A."/>
            <person name="Henrissat B."/>
            <person name="Grigoriev I.V."/>
            <person name="Hibbett D.S."/>
            <person name="Martin F."/>
        </authorList>
    </citation>
    <scope>NUCLEOTIDE SEQUENCE [LARGE SCALE GENOMIC DNA]</scope>
    <source>
        <strain evidence="3">FD-334 SS-4</strain>
    </source>
</reference>
<name>A0A0D2P012_HYPSF</name>
<sequence length="221" mass="21538">MPLFGSNNNDSTTIGNTGYHHLRPTTDTAQGFPGGGQGATGTGAYPTSHTGAGLGFDSNHNGPTNTFAPGSNSQQSGGNPFSDNSSHTMGSGGAMGGGAHLGGGRGIPPTSADHNTAGPVPMGTGGTGGGVGHSLTGKVERAVGNLIGSQSLQAKGAQKELEAGATKMQGRELAEAERLENEALMRRQGAVGHGAHPANSNLGAGNIGQGGVGSGMPGGFN</sequence>
<dbReference type="OrthoDB" id="2590620at2759"/>
<proteinExistence type="predicted"/>
<feature type="region of interest" description="Disordered" evidence="1">
    <location>
        <begin position="1"/>
        <end position="135"/>
    </location>
</feature>
<evidence type="ECO:0008006" key="4">
    <source>
        <dbReference type="Google" id="ProtNLM"/>
    </source>
</evidence>
<feature type="compositionally biased region" description="Polar residues" evidence="1">
    <location>
        <begin position="58"/>
        <end position="89"/>
    </location>
</feature>
<dbReference type="OMA" id="RAANTQH"/>
<protein>
    <recommendedName>
        <fullName evidence="4">CsbD-like domain-containing protein</fullName>
    </recommendedName>
</protein>
<feature type="region of interest" description="Disordered" evidence="1">
    <location>
        <begin position="190"/>
        <end position="221"/>
    </location>
</feature>
<dbReference type="AlphaFoldDB" id="A0A0D2P012"/>
<feature type="compositionally biased region" description="Gly residues" evidence="1">
    <location>
        <begin position="123"/>
        <end position="132"/>
    </location>
</feature>
<feature type="compositionally biased region" description="Gly residues" evidence="1">
    <location>
        <begin position="205"/>
        <end position="221"/>
    </location>
</feature>
<feature type="compositionally biased region" description="Gly residues" evidence="1">
    <location>
        <begin position="90"/>
        <end position="106"/>
    </location>
</feature>
<evidence type="ECO:0000256" key="1">
    <source>
        <dbReference type="SAM" id="MobiDB-lite"/>
    </source>
</evidence>